<evidence type="ECO:0000313" key="3">
    <source>
        <dbReference type="Proteomes" id="UP000184498"/>
    </source>
</evidence>
<proteinExistence type="predicted"/>
<keyword evidence="1" id="KW-0732">Signal</keyword>
<name>A0A1M6N0D1_9FLAO</name>
<evidence type="ECO:0000256" key="1">
    <source>
        <dbReference type="ARBA" id="ARBA00022729"/>
    </source>
</evidence>
<dbReference type="EMBL" id="FRAM01000001">
    <property type="protein sequence ID" value="SHJ89209.1"/>
    <property type="molecule type" value="Genomic_DNA"/>
</dbReference>
<dbReference type="Gene3D" id="2.60.40.3440">
    <property type="match status" value="3"/>
</dbReference>
<accession>A0A1M6N0D1</accession>
<organism evidence="2 3">
    <name type="scientific">Epilithonimonas mollis</name>
    <dbReference type="NCBI Taxonomy" id="216903"/>
    <lineage>
        <taxon>Bacteria</taxon>
        <taxon>Pseudomonadati</taxon>
        <taxon>Bacteroidota</taxon>
        <taxon>Flavobacteriia</taxon>
        <taxon>Flavobacteriales</taxon>
        <taxon>Weeksellaceae</taxon>
        <taxon>Chryseobacterium group</taxon>
        <taxon>Epilithonimonas</taxon>
    </lineage>
</organism>
<dbReference type="Pfam" id="PF17963">
    <property type="entry name" value="Big_9"/>
    <property type="match status" value="3"/>
</dbReference>
<evidence type="ECO:0000313" key="2">
    <source>
        <dbReference type="EMBL" id="SHJ89209.1"/>
    </source>
</evidence>
<sequence length="1371" mass="150451">MRKHYFLLVVILFANMLFAQTELVRWGLTSSGNVAYNDSRVNASAITTDQNPISYAAQGMTVTGWNNGNIEHYRFFGFSVGSSNGGALKISNLAFEQEKLNPGPTNYTIKYYIAPNANSIGTFDFFSNPNTVTLIDNESISSNPVKNIPLNITLTGTQTLVVRFFSSGNNWSAGWKIKANTLKLTEAQAVAPVANNDSYTIYKNTDTNFNILSNDVSGTTISSISITQQPVHGTLVVNGATNVTYKPATGYTGTDSFKYKAGNSTGLSNEATVSINIIEDPNTAVPVANNDSYTVYKNNEANFNVLSNDTSVLAISGVTVTQQPAHGTVTVNGTTDVTYKPEIGYLGTDSFKYKAANSTGLSNEATVSIDVIENVTSVIARWNNSNYIPTKYNNKVTVEKMTSTADLSYAQYLNIPGYNAFHTTGWPDKNVETIDKSKYIQFTISPKNGYKLYLSDFKFLCRTDGGDARIKIDYSLDNFATAFNVLPETTVTNAVSTIPVTNFSRPIATDGQVVYLRIYVYNTWNAFEILLNDGGSVGPAFSGNTEYSSAAPIAYNDTVTNIVNNDIDINVLINDDYSNKVNSLTFTQPSHGFTSLNADKTINYIPSKDYVGSDSFSYYITNEYGVSNSATVSISNNPNATTPLIRWDLNNFNATPFESFINSTQMTTAGGVTVNVGGETNPKAYYIVSQNNGTGSPINTAKYTQFILDNISTNKTIEPKTFSYIAKGTNGATYELRYSKNADFSAYTVMATGTVTDTYTLKTFNFDNTLKVEPGEKVYVRLYLYNTDYVQYVFQYLPGGLGPEIDGIFYNYVYASNDTIWTNPASPHWSNGTPTATKNAIIETAYNTTSYGNFESQNLTIKAGGTLTVNTGGYITVNGQIANNNTTASSFVVDHNANLLQKGSAQNTGSLTVKKLAIIPKKGFNYWSSPVTGQNLYQFSDGYNPANGGTGTGTPWNLFYVYNEAKDTFVSSIANEITLNSASVFEPARGYAIRGKNSFPENVTVSTPPASFQFVGTPQNGDINSYNLKWTNAQKGYNMVGNPYPSNLSFDDFYEYNKSKMFGIAYFWTNNDSSITTQQGSNYSGNNYAILTSVGGASATYFGYNNKKPNGNISVGQGFLIQAKQQGKNQPLNFTNDMRTPDIANYYNKGAQKNRFWLEFKSPTDVNNEILIGYVANATDGFDADYDADLLAIGSDSFWSILDNHKLAIQAKQPQFSIEDISKLGFKASVSGNYTITMTDRNGIFDSNQAVYLKDKYLDKTVNITDNPYVFSTNAGQYDDRFEVVYKSSGTLGVDNNVKKGIIITKDTENFIVKSEDNLDEVSLYDSVGRLLFNTKNAKKELNINKVNLAEGMYIIKVISKNTTMTKKVLK</sequence>
<dbReference type="NCBIfam" id="TIGR04183">
    <property type="entry name" value="Por_Secre_tail"/>
    <property type="match status" value="1"/>
</dbReference>
<dbReference type="STRING" id="216903.SAMN05444371_0099"/>
<protein>
    <submittedName>
        <fullName evidence="2">Por secretion system C-terminal sorting domain-containing protein</fullName>
    </submittedName>
</protein>
<keyword evidence="3" id="KW-1185">Reference proteome</keyword>
<dbReference type="OrthoDB" id="906679at2"/>
<reference evidence="3" key="1">
    <citation type="submission" date="2016-11" db="EMBL/GenBank/DDBJ databases">
        <authorList>
            <person name="Varghese N."/>
            <person name="Submissions S."/>
        </authorList>
    </citation>
    <scope>NUCLEOTIDE SEQUENCE [LARGE SCALE GENOMIC DNA]</scope>
    <source>
        <strain evidence="3">DSM 18016</strain>
    </source>
</reference>
<dbReference type="InterPro" id="IPR026444">
    <property type="entry name" value="Secre_tail"/>
</dbReference>
<dbReference type="Proteomes" id="UP000184498">
    <property type="component" value="Unassembled WGS sequence"/>
</dbReference>
<dbReference type="RefSeq" id="WP_084081225.1">
    <property type="nucleotide sequence ID" value="NZ_FRAM01000001.1"/>
</dbReference>
<gene>
    <name evidence="2" type="ORF">SAMN05444371_0099</name>
</gene>